<feature type="compositionally biased region" description="Basic residues" evidence="7">
    <location>
        <begin position="660"/>
        <end position="669"/>
    </location>
</feature>
<dbReference type="PROSITE" id="PS50089">
    <property type="entry name" value="ZF_RING_2"/>
    <property type="match status" value="2"/>
</dbReference>
<evidence type="ECO:0000259" key="8">
    <source>
        <dbReference type="PROSITE" id="PS50089"/>
    </source>
</evidence>
<feature type="region of interest" description="Disordered" evidence="7">
    <location>
        <begin position="262"/>
        <end position="312"/>
    </location>
</feature>
<evidence type="ECO:0000256" key="6">
    <source>
        <dbReference type="SAM" id="Coils"/>
    </source>
</evidence>
<name>A0A8H7DUD0_PLEOS</name>
<dbReference type="VEuPathDB" id="FungiDB:PC9H_006729"/>
<evidence type="ECO:0000256" key="1">
    <source>
        <dbReference type="ARBA" id="ARBA00008518"/>
    </source>
</evidence>
<dbReference type="Pfam" id="PF13920">
    <property type="entry name" value="zf-C3HC4_3"/>
    <property type="match status" value="1"/>
</dbReference>
<dbReference type="PROSITE" id="PS00518">
    <property type="entry name" value="ZF_RING_1"/>
    <property type="match status" value="2"/>
</dbReference>
<feature type="compositionally biased region" description="Polar residues" evidence="7">
    <location>
        <begin position="289"/>
        <end position="308"/>
    </location>
</feature>
<feature type="coiled-coil region" evidence="6">
    <location>
        <begin position="148"/>
        <end position="241"/>
    </location>
</feature>
<protein>
    <recommendedName>
        <fullName evidence="8">RING-type domain-containing protein</fullName>
    </recommendedName>
</protein>
<keyword evidence="3 5" id="KW-0863">Zinc-finger</keyword>
<dbReference type="OrthoDB" id="6105938at2759"/>
<evidence type="ECO:0000256" key="7">
    <source>
        <dbReference type="SAM" id="MobiDB-lite"/>
    </source>
</evidence>
<organism evidence="9 10">
    <name type="scientific">Pleurotus ostreatus</name>
    <name type="common">Oyster mushroom</name>
    <name type="synonym">White-rot fungus</name>
    <dbReference type="NCBI Taxonomy" id="5322"/>
    <lineage>
        <taxon>Eukaryota</taxon>
        <taxon>Fungi</taxon>
        <taxon>Dikarya</taxon>
        <taxon>Basidiomycota</taxon>
        <taxon>Agaricomycotina</taxon>
        <taxon>Agaricomycetes</taxon>
        <taxon>Agaricomycetidae</taxon>
        <taxon>Agaricales</taxon>
        <taxon>Pleurotineae</taxon>
        <taxon>Pleurotaceae</taxon>
        <taxon>Pleurotus</taxon>
    </lineage>
</organism>
<dbReference type="InterPro" id="IPR018957">
    <property type="entry name" value="Znf_C3HC4_RING-type"/>
</dbReference>
<feature type="domain" description="RING-type" evidence="8">
    <location>
        <begin position="6"/>
        <end position="48"/>
    </location>
</feature>
<dbReference type="InterPro" id="IPR001841">
    <property type="entry name" value="Znf_RING"/>
</dbReference>
<comment type="caution">
    <text evidence="9">The sequence shown here is derived from an EMBL/GenBank/DDBJ whole genome shotgun (WGS) entry which is preliminary data.</text>
</comment>
<dbReference type="EMBL" id="JACETU010000004">
    <property type="protein sequence ID" value="KAF7431014.1"/>
    <property type="molecule type" value="Genomic_DNA"/>
</dbReference>
<dbReference type="InterPro" id="IPR013083">
    <property type="entry name" value="Znf_RING/FYVE/PHD"/>
</dbReference>
<accession>A0A8H7DUD0</accession>
<dbReference type="InterPro" id="IPR017907">
    <property type="entry name" value="Znf_RING_CS"/>
</dbReference>
<dbReference type="CDD" id="cd16449">
    <property type="entry name" value="RING-HC"/>
    <property type="match status" value="1"/>
</dbReference>
<dbReference type="PANTHER" id="PTHR24103">
    <property type="entry name" value="E3 UBIQUITIN-PROTEIN LIGASE TRIM"/>
    <property type="match status" value="1"/>
</dbReference>
<keyword evidence="4" id="KW-0862">Zinc</keyword>
<feature type="coiled-coil region" evidence="6">
    <location>
        <begin position="480"/>
        <end position="570"/>
    </location>
</feature>
<evidence type="ECO:0000256" key="4">
    <source>
        <dbReference type="ARBA" id="ARBA00022833"/>
    </source>
</evidence>
<dbReference type="GeneID" id="59376547"/>
<reference evidence="9" key="1">
    <citation type="submission" date="2019-07" db="EMBL/GenBank/DDBJ databases">
        <authorList>
            <person name="Palmer J.M."/>
        </authorList>
    </citation>
    <scope>NUCLEOTIDE SEQUENCE</scope>
    <source>
        <strain evidence="9">PC9</strain>
    </source>
</reference>
<keyword evidence="2" id="KW-0479">Metal-binding</keyword>
<feature type="domain" description="RING-type" evidence="8">
    <location>
        <begin position="397"/>
        <end position="445"/>
    </location>
</feature>
<dbReference type="Gene3D" id="3.30.40.10">
    <property type="entry name" value="Zinc/RING finger domain, C3HC4 (zinc finger)"/>
    <property type="match status" value="2"/>
</dbReference>
<keyword evidence="6" id="KW-0175">Coiled coil</keyword>
<dbReference type="SUPFAM" id="SSF57850">
    <property type="entry name" value="RING/U-box"/>
    <property type="match status" value="2"/>
</dbReference>
<proteinExistence type="inferred from homology"/>
<gene>
    <name evidence="9" type="ORF">PC9H_006729</name>
</gene>
<feature type="region of interest" description="Disordered" evidence="7">
    <location>
        <begin position="629"/>
        <end position="704"/>
    </location>
</feature>
<evidence type="ECO:0000256" key="2">
    <source>
        <dbReference type="ARBA" id="ARBA00022723"/>
    </source>
</evidence>
<dbReference type="Pfam" id="PF00097">
    <property type="entry name" value="zf-C3HC4"/>
    <property type="match status" value="1"/>
</dbReference>
<dbReference type="SMART" id="SM00184">
    <property type="entry name" value="RING"/>
    <property type="match status" value="2"/>
</dbReference>
<evidence type="ECO:0000256" key="5">
    <source>
        <dbReference type="PROSITE-ProRule" id="PRU00175"/>
    </source>
</evidence>
<dbReference type="InterPro" id="IPR050143">
    <property type="entry name" value="TRIM/RBCC"/>
</dbReference>
<sequence length="704" mass="79212">MAYAHCGICISHHALDAFRFLPCGHGYCNTCMRQLTAPGIPRICPICRKKFRSGQELKIHVELSDPSDAASSIVVDQINALTKDSSPEAAQKTTQELEKMVFYQAEELDEEKAETIVQAINSLKERIVPVFSLCQTYKQRIGALKVDLSRTAREKHRLIDELKEVEKLRQNLETAQANWRKVYDKLKAEEKIAADAMKLVEEANNKVSDLTAERAGLRTRIEEAEARNKMLERLLERHVHDSQKKADKINGLKQENMVLKAAQDKRHSSPIPEEDGGWSQYDSHPHIMNPSSTPIRRTTRSNAPQTPMSPADPLDFLEGLPRPGFRSEWNLPNPNPNPRGVKRKSDGLVLDRRGHPLAAVQLGPKKGDVVIAVSLDFSSSEPPNHNLESPAWPTMNCSICLGILKEPVSIPCGHIYCSICIANYVNSASDDEEEVMPMSTCPTCRSPFTLFTPDLSLLSRKYRPYVLPGIRRIYLDNTPHQELQRKLREAEKRIKALENTKQDLLRECERHMAVSNAHAEGEHQARMDLSAAQEESIEFQEAAQQWEAEADNLREDLVAVTKERDILRKKYERGRAMADQRQAEAERRESELVKMIQDMSVQCKGLAMQAALKGSNSPTEPKRKRKILVADGASSDVSSYSRGASPRRVSYPSDDPSVRPAKRAKKPLPRRSVGSAEPSWPCSEDDDDPPPSFRGRGIKAEDNY</sequence>
<dbReference type="RefSeq" id="XP_036632292.1">
    <property type="nucleotide sequence ID" value="XM_036776273.1"/>
</dbReference>
<evidence type="ECO:0000256" key="3">
    <source>
        <dbReference type="ARBA" id="ARBA00022771"/>
    </source>
</evidence>
<evidence type="ECO:0000313" key="9">
    <source>
        <dbReference type="EMBL" id="KAF7431014.1"/>
    </source>
</evidence>
<comment type="similarity">
    <text evidence="1">Belongs to the TRIM/RBCC family.</text>
</comment>
<dbReference type="AlphaFoldDB" id="A0A8H7DUD0"/>
<evidence type="ECO:0000313" key="10">
    <source>
        <dbReference type="Proteomes" id="UP000623687"/>
    </source>
</evidence>
<keyword evidence="10" id="KW-1185">Reference proteome</keyword>
<dbReference type="Proteomes" id="UP000623687">
    <property type="component" value="Unassembled WGS sequence"/>
</dbReference>
<dbReference type="GO" id="GO:0008270">
    <property type="term" value="F:zinc ion binding"/>
    <property type="evidence" value="ECO:0007669"/>
    <property type="project" value="UniProtKB-KW"/>
</dbReference>